<proteinExistence type="predicted"/>
<accession>A0ABN1LD93</accession>
<gene>
    <name evidence="2" type="ORF">GCM10009114_05870</name>
</gene>
<dbReference type="Proteomes" id="UP001500359">
    <property type="component" value="Unassembled WGS sequence"/>
</dbReference>
<dbReference type="EMBL" id="BAAAFD010000001">
    <property type="protein sequence ID" value="GAA0853336.1"/>
    <property type="molecule type" value="Genomic_DNA"/>
</dbReference>
<dbReference type="Pfam" id="PF20396">
    <property type="entry name" value="DUF6689"/>
    <property type="match status" value="1"/>
</dbReference>
<name>A0ABN1LD93_9ALTE</name>
<evidence type="ECO:0000256" key="1">
    <source>
        <dbReference type="SAM" id="SignalP"/>
    </source>
</evidence>
<feature type="signal peptide" evidence="1">
    <location>
        <begin position="1"/>
        <end position="20"/>
    </location>
</feature>
<keyword evidence="3" id="KW-1185">Reference proteome</keyword>
<keyword evidence="1" id="KW-0732">Signal</keyword>
<sequence length="276" mass="29941">MTLKLTQVFYFLCIAMFCSASIAQSITPSSVSINDNKLQAKLNVSNTIEVDLVVEFENSIGLSADNIDISATLVDVNASTVLNRLNSTDINVLPSFPVIISISPKASGGFGFEGLASVEIYTKAVDYNAAMPARLFRSHANGDFEDITSMVSAGSIRARGNTGSFSDFMILLDQRSDAEMLNDTFTQLSQLFAQHSDLVTPVLATSLQTSLDTLNSALFTANYSAALVATESLISLVENASNEQMSTVWRSTNDLVNMQGELLTRLKTLRYTLRVM</sequence>
<protein>
    <submittedName>
        <fullName evidence="2">Uncharacterized protein</fullName>
    </submittedName>
</protein>
<evidence type="ECO:0000313" key="2">
    <source>
        <dbReference type="EMBL" id="GAA0853336.1"/>
    </source>
</evidence>
<organism evidence="2 3">
    <name type="scientific">Aliiglaciecola litoralis</name>
    <dbReference type="NCBI Taxonomy" id="582857"/>
    <lineage>
        <taxon>Bacteria</taxon>
        <taxon>Pseudomonadati</taxon>
        <taxon>Pseudomonadota</taxon>
        <taxon>Gammaproteobacteria</taxon>
        <taxon>Alteromonadales</taxon>
        <taxon>Alteromonadaceae</taxon>
        <taxon>Aliiglaciecola</taxon>
    </lineage>
</organism>
<dbReference type="RefSeq" id="WP_343856329.1">
    <property type="nucleotide sequence ID" value="NZ_BAAAFD010000001.1"/>
</dbReference>
<feature type="chain" id="PRO_5045669337" evidence="1">
    <location>
        <begin position="21"/>
        <end position="276"/>
    </location>
</feature>
<comment type="caution">
    <text evidence="2">The sequence shown here is derived from an EMBL/GenBank/DDBJ whole genome shotgun (WGS) entry which is preliminary data.</text>
</comment>
<evidence type="ECO:0000313" key="3">
    <source>
        <dbReference type="Proteomes" id="UP001500359"/>
    </source>
</evidence>
<reference evidence="2 3" key="1">
    <citation type="journal article" date="2019" name="Int. J. Syst. Evol. Microbiol.">
        <title>The Global Catalogue of Microorganisms (GCM) 10K type strain sequencing project: providing services to taxonomists for standard genome sequencing and annotation.</title>
        <authorList>
            <consortium name="The Broad Institute Genomics Platform"/>
            <consortium name="The Broad Institute Genome Sequencing Center for Infectious Disease"/>
            <person name="Wu L."/>
            <person name="Ma J."/>
        </authorList>
    </citation>
    <scope>NUCLEOTIDE SEQUENCE [LARGE SCALE GENOMIC DNA]</scope>
    <source>
        <strain evidence="2 3">JCM 15896</strain>
    </source>
</reference>
<dbReference type="InterPro" id="IPR046511">
    <property type="entry name" value="DUF6689"/>
</dbReference>